<proteinExistence type="predicted"/>
<sequence length="151" mass="17547">MNGREDRKLNDLFFVCSLIEYVARKTKNERKIIVNALGHTGLEHFYDLAEVYHCENIDKVTSEIINKYHISIGKYDNVAKAEDNVPTHWDIGKVMQRLVLKVSEESHKDIISALIEVYNSWIVPKIDNYNSSMYYENTSYQYASYCAGRAL</sequence>
<dbReference type="HOGENOM" id="CLU_145230_0_0_10"/>
<name>F0R5B0_PHOSB</name>
<dbReference type="Proteomes" id="UP000007486">
    <property type="component" value="Chromosome"/>
</dbReference>
<dbReference type="AlphaFoldDB" id="F0R5B0"/>
<organism evidence="1 2">
    <name type="scientific">Phocaeicola salanitronis (strain DSM 18170 / JCM 13657 / CCUG 60908 / BL78)</name>
    <name type="common">Bacteroides salanitronis</name>
    <dbReference type="NCBI Taxonomy" id="667015"/>
    <lineage>
        <taxon>Bacteria</taxon>
        <taxon>Pseudomonadati</taxon>
        <taxon>Bacteroidota</taxon>
        <taxon>Bacteroidia</taxon>
        <taxon>Bacteroidales</taxon>
        <taxon>Bacteroidaceae</taxon>
        <taxon>Phocaeicola</taxon>
    </lineage>
</organism>
<keyword evidence="2" id="KW-1185">Reference proteome</keyword>
<dbReference type="KEGG" id="bsa:Bacsa_0122"/>
<dbReference type="STRING" id="667015.Bacsa_0122"/>
<dbReference type="OrthoDB" id="359789at2"/>
<reference evidence="1 2" key="1">
    <citation type="journal article" date="2011" name="Stand. Genomic Sci.">
        <title>Complete genome sequence of Bacteroides salanitronis type strain (BL78).</title>
        <authorList>
            <person name="Gronow S."/>
            <person name="Held B."/>
            <person name="Lucas S."/>
            <person name="Lapidus A."/>
            <person name="Del Rio T.G."/>
            <person name="Nolan M."/>
            <person name="Tice H."/>
            <person name="Deshpande S."/>
            <person name="Cheng J.F."/>
            <person name="Pitluck S."/>
            <person name="Liolios K."/>
            <person name="Pagani I."/>
            <person name="Ivanova N."/>
            <person name="Mavromatis K."/>
            <person name="Pati A."/>
            <person name="Tapia R."/>
            <person name="Han C."/>
            <person name="Goodwin L."/>
            <person name="Chen A."/>
            <person name="Palaniappan K."/>
            <person name="Land M."/>
            <person name="Hauser L."/>
            <person name="Chang Y.J."/>
            <person name="Jeffries C.D."/>
            <person name="Brambilla E.M."/>
            <person name="Rohde M."/>
            <person name="Goker M."/>
            <person name="Detter J.C."/>
            <person name="Woyke T."/>
            <person name="Bristow J."/>
            <person name="Markowitz V."/>
            <person name="Hugenholtz P."/>
            <person name="Kyrpides N.C."/>
            <person name="Klenk H.P."/>
            <person name="Eisen J.A."/>
        </authorList>
    </citation>
    <scope>NUCLEOTIDE SEQUENCE [LARGE SCALE GENOMIC DNA]</scope>
    <source>
        <strain evidence="1 2">DSM 18170</strain>
    </source>
</reference>
<accession>F0R5B0</accession>
<protein>
    <submittedName>
        <fullName evidence="1">Uncharacterized protein</fullName>
    </submittedName>
</protein>
<evidence type="ECO:0000313" key="1">
    <source>
        <dbReference type="EMBL" id="ADY34734.1"/>
    </source>
</evidence>
<dbReference type="eggNOG" id="ENOG502ZI4I">
    <property type="taxonomic scope" value="Bacteria"/>
</dbReference>
<dbReference type="RefSeq" id="WP_013616196.1">
    <property type="nucleotide sequence ID" value="NC_015164.1"/>
</dbReference>
<dbReference type="EMBL" id="CP002530">
    <property type="protein sequence ID" value="ADY34734.1"/>
    <property type="molecule type" value="Genomic_DNA"/>
</dbReference>
<gene>
    <name evidence="1" type="ordered locus">Bacsa_0122</name>
</gene>
<evidence type="ECO:0000313" key="2">
    <source>
        <dbReference type="Proteomes" id="UP000007486"/>
    </source>
</evidence>